<feature type="transmembrane region" description="Helical" evidence="1">
    <location>
        <begin position="50"/>
        <end position="75"/>
    </location>
</feature>
<gene>
    <name evidence="2" type="ORF">LDJ79_00830</name>
</gene>
<sequence length="82" mass="9137">MFFTQISEYSDGLSIMDWVGLSLFVSVIYWTVVSLIAPNKFGHSISGLKMLFGLVFVVVPFSIWGGLKALVIMVWTSVSDEK</sequence>
<evidence type="ECO:0000256" key="1">
    <source>
        <dbReference type="SAM" id="Phobius"/>
    </source>
</evidence>
<keyword evidence="1" id="KW-0812">Transmembrane</keyword>
<protein>
    <recommendedName>
        <fullName evidence="4">TMhelix containing protein</fullName>
    </recommendedName>
</protein>
<evidence type="ECO:0000313" key="2">
    <source>
        <dbReference type="EMBL" id="MCA2014633.1"/>
    </source>
</evidence>
<comment type="caution">
    <text evidence="2">The sequence shown here is derived from an EMBL/GenBank/DDBJ whole genome shotgun (WGS) entry which is preliminary data.</text>
</comment>
<evidence type="ECO:0000313" key="3">
    <source>
        <dbReference type="Proteomes" id="UP001199044"/>
    </source>
</evidence>
<dbReference type="EMBL" id="JAIWIU010000005">
    <property type="protein sequence ID" value="MCA2014633.1"/>
    <property type="molecule type" value="Genomic_DNA"/>
</dbReference>
<organism evidence="2 3">
    <name type="scientific">Vibrio tritonius</name>
    <dbReference type="NCBI Taxonomy" id="1435069"/>
    <lineage>
        <taxon>Bacteria</taxon>
        <taxon>Pseudomonadati</taxon>
        <taxon>Pseudomonadota</taxon>
        <taxon>Gammaproteobacteria</taxon>
        <taxon>Vibrionales</taxon>
        <taxon>Vibrionaceae</taxon>
        <taxon>Vibrio</taxon>
    </lineage>
</organism>
<keyword evidence="1" id="KW-0472">Membrane</keyword>
<dbReference type="Proteomes" id="UP001199044">
    <property type="component" value="Unassembled WGS sequence"/>
</dbReference>
<proteinExistence type="predicted"/>
<reference evidence="3" key="1">
    <citation type="submission" date="2023-07" db="EMBL/GenBank/DDBJ databases">
        <title>Molecular identification of indigenous halophilic bacteria isolated from red sea cost, biodegradation of synthetic dyes and assessment of degraded metabolite toxicity.</title>
        <authorList>
            <person name="Chaieb K."/>
            <person name="Altayb H.N."/>
        </authorList>
    </citation>
    <scope>NUCLEOTIDE SEQUENCE [LARGE SCALE GENOMIC DNA]</scope>
    <source>
        <strain evidence="3">K20</strain>
    </source>
</reference>
<feature type="transmembrane region" description="Helical" evidence="1">
    <location>
        <begin position="18"/>
        <end position="38"/>
    </location>
</feature>
<keyword evidence="3" id="KW-1185">Reference proteome</keyword>
<evidence type="ECO:0008006" key="4">
    <source>
        <dbReference type="Google" id="ProtNLM"/>
    </source>
</evidence>
<accession>A0ABS7YG40</accession>
<dbReference type="RefSeq" id="WP_225249254.1">
    <property type="nucleotide sequence ID" value="NZ_JAIWIU010000005.1"/>
</dbReference>
<keyword evidence="1" id="KW-1133">Transmembrane helix</keyword>
<name>A0ABS7YG40_9VIBR</name>